<proteinExistence type="predicted"/>
<sequence length="65" mass="6763">MKIIVNDEAQEVSARTLAALIDELGYAGARIATALNGHFVPKTARADTLLDAGARVEIVAPMQGG</sequence>
<reference evidence="3" key="2">
    <citation type="submission" date="2014-09" db="EMBL/GenBank/DDBJ databases">
        <authorList>
            <person name="Illeghems K.G."/>
        </authorList>
    </citation>
    <scope>NUCLEOTIDE SEQUENCE [LARGE SCALE GENOMIC DNA]</scope>
    <source>
        <strain evidence="3">LMG 23848T</strain>
    </source>
</reference>
<keyword evidence="4" id="KW-1185">Reference proteome</keyword>
<evidence type="ECO:0000313" key="4">
    <source>
        <dbReference type="Proteomes" id="UP000657200"/>
    </source>
</evidence>
<gene>
    <name evidence="1" type="primary">thiS</name>
    <name evidence="1" type="ORF">AGA_1575</name>
    <name evidence="2" type="ORF">GOB80_01125</name>
</gene>
<dbReference type="EMBL" id="LN609302">
    <property type="protein sequence ID" value="CEF55714.1"/>
    <property type="molecule type" value="Genomic_DNA"/>
</dbReference>
<dbReference type="CDD" id="cd00565">
    <property type="entry name" value="Ubl_ThiS"/>
    <property type="match status" value="1"/>
</dbReference>
<dbReference type="RefSeq" id="WP_059023663.1">
    <property type="nucleotide sequence ID" value="NZ_LN609302.1"/>
</dbReference>
<name>A0A0U5F3Y5_9PROT</name>
<dbReference type="STRING" id="431306.AGA_1575"/>
<evidence type="ECO:0000313" key="1">
    <source>
        <dbReference type="EMBL" id="CEF55714.1"/>
    </source>
</evidence>
<dbReference type="AlphaFoldDB" id="A0A0U5F3Y5"/>
<dbReference type="PANTHER" id="PTHR34472">
    <property type="entry name" value="SULFUR CARRIER PROTEIN THIS"/>
    <property type="match status" value="1"/>
</dbReference>
<dbReference type="PANTHER" id="PTHR34472:SF1">
    <property type="entry name" value="SULFUR CARRIER PROTEIN THIS"/>
    <property type="match status" value="1"/>
</dbReference>
<dbReference type="InterPro" id="IPR016155">
    <property type="entry name" value="Mopterin_synth/thiamin_S_b"/>
</dbReference>
<dbReference type="OrthoDB" id="197113at2"/>
<dbReference type="Proteomes" id="UP000068250">
    <property type="component" value="Chromosome I"/>
</dbReference>
<dbReference type="InterPro" id="IPR010035">
    <property type="entry name" value="Thi_S"/>
</dbReference>
<dbReference type="InterPro" id="IPR012675">
    <property type="entry name" value="Beta-grasp_dom_sf"/>
</dbReference>
<evidence type="ECO:0000313" key="2">
    <source>
        <dbReference type="EMBL" id="NHO38294.1"/>
    </source>
</evidence>
<dbReference type="SUPFAM" id="SSF54285">
    <property type="entry name" value="MoaD/ThiS"/>
    <property type="match status" value="1"/>
</dbReference>
<protein>
    <submittedName>
        <fullName evidence="2">Sulfur carrier protein ThiS</fullName>
    </submittedName>
    <submittedName>
        <fullName evidence="1">Thiamine biosynthesis ThiS</fullName>
    </submittedName>
</protein>
<dbReference type="Gene3D" id="3.10.20.30">
    <property type="match status" value="1"/>
</dbReference>
<dbReference type="PATRIC" id="fig|431306.5.peg.1601"/>
<dbReference type="Pfam" id="PF02597">
    <property type="entry name" value="ThiS"/>
    <property type="match status" value="1"/>
</dbReference>
<dbReference type="InterPro" id="IPR003749">
    <property type="entry name" value="ThiS/MoaD-like"/>
</dbReference>
<evidence type="ECO:0000313" key="3">
    <source>
        <dbReference type="Proteomes" id="UP000068250"/>
    </source>
</evidence>
<reference evidence="2 4" key="3">
    <citation type="journal article" date="2020" name="Int. J. Syst. Evol. Microbiol.">
        <title>Novel acetic acid bacteria from cider fermentations: Acetobacter conturbans sp. nov. and Acetobacter fallax sp. nov.</title>
        <authorList>
            <person name="Sombolestani A.S."/>
            <person name="Cleenwerck I."/>
            <person name="Cnockaert M."/>
            <person name="Borremans W."/>
            <person name="Wieme A.D."/>
            <person name="De Vuyst L."/>
            <person name="Vandamme P."/>
        </authorList>
    </citation>
    <scope>NUCLEOTIDE SEQUENCE [LARGE SCALE GENOMIC DNA]</scope>
    <source>
        <strain evidence="2 4">LMG 23848</strain>
    </source>
</reference>
<reference evidence="1" key="1">
    <citation type="submission" date="2014-09" db="EMBL/GenBank/DDBJ databases">
        <authorList>
            <person name="Magalhaes I.L.F."/>
            <person name="Oliveira U."/>
            <person name="Santos F.R."/>
            <person name="Vidigal T.H.D.A."/>
            <person name="Brescovit A.D."/>
            <person name="Santos A.J."/>
        </authorList>
    </citation>
    <scope>NUCLEOTIDE SEQUENCE</scope>
    <source>
        <strain evidence="1">LMG 23848T</strain>
    </source>
</reference>
<organism evidence="1 3">
    <name type="scientific">Acetobacter ghanensis</name>
    <dbReference type="NCBI Taxonomy" id="431306"/>
    <lineage>
        <taxon>Bacteria</taxon>
        <taxon>Pseudomonadati</taxon>
        <taxon>Pseudomonadota</taxon>
        <taxon>Alphaproteobacteria</taxon>
        <taxon>Acetobacterales</taxon>
        <taxon>Acetobacteraceae</taxon>
        <taxon>Acetobacter</taxon>
    </lineage>
</organism>
<dbReference type="EMBL" id="WOTE01000001">
    <property type="protein sequence ID" value="NHO38294.1"/>
    <property type="molecule type" value="Genomic_DNA"/>
</dbReference>
<accession>A0A0U5F3Y5</accession>
<dbReference type="Proteomes" id="UP000657200">
    <property type="component" value="Unassembled WGS sequence"/>
</dbReference>
<dbReference type="NCBIfam" id="TIGR01683">
    <property type="entry name" value="thiS"/>
    <property type="match status" value="1"/>
</dbReference>